<dbReference type="EMBL" id="WKJJ01000002">
    <property type="protein sequence ID" value="MRV70712.1"/>
    <property type="molecule type" value="Genomic_DNA"/>
</dbReference>
<keyword evidence="1" id="KW-0732">Signal</keyword>
<name>A0A7X2LS93_9BURK</name>
<dbReference type="Proteomes" id="UP000446768">
    <property type="component" value="Unassembled WGS sequence"/>
</dbReference>
<protein>
    <submittedName>
        <fullName evidence="2">Molybdopterin-dependent oxidoreductase</fullName>
    </submittedName>
</protein>
<evidence type="ECO:0000313" key="2">
    <source>
        <dbReference type="EMBL" id="MRV70712.1"/>
    </source>
</evidence>
<proteinExistence type="predicted"/>
<sequence>MKKRQFFGALAAAGALPVLDSAHAAPVKTSGPVLLTVTGPISKPNRGPLDPGGFDQMLVKHKVSFTKAYVFDFAMLAALPAITIKPTLEYDNKPHTLKGPLLVDVLKAAGATLTENSNIVLRAVDGYAATVTVAQARAQRYIIATHLEGAPIALGGLGPLWAVYDADKVPDMAKKPVAERFGSCPWGLYHVEVQSLVV</sequence>
<gene>
    <name evidence="2" type="ORF">GJ700_03140</name>
</gene>
<evidence type="ECO:0000313" key="3">
    <source>
        <dbReference type="Proteomes" id="UP000446768"/>
    </source>
</evidence>
<comment type="caution">
    <text evidence="2">The sequence shown here is derived from an EMBL/GenBank/DDBJ whole genome shotgun (WGS) entry which is preliminary data.</text>
</comment>
<dbReference type="SUPFAM" id="SSF56524">
    <property type="entry name" value="Oxidoreductase molybdopterin-binding domain"/>
    <property type="match status" value="1"/>
</dbReference>
<reference evidence="2 3" key="1">
    <citation type="submission" date="2019-11" db="EMBL/GenBank/DDBJ databases">
        <title>Novel species isolated from a subtropical stream in China.</title>
        <authorList>
            <person name="Lu H."/>
        </authorList>
    </citation>
    <scope>NUCLEOTIDE SEQUENCE [LARGE SCALE GENOMIC DNA]</scope>
    <source>
        <strain evidence="2 3">FT92W</strain>
    </source>
</reference>
<feature type="chain" id="PRO_5030731302" evidence="1">
    <location>
        <begin position="25"/>
        <end position="198"/>
    </location>
</feature>
<keyword evidence="3" id="KW-1185">Reference proteome</keyword>
<feature type="signal peptide" evidence="1">
    <location>
        <begin position="1"/>
        <end position="24"/>
    </location>
</feature>
<dbReference type="AlphaFoldDB" id="A0A7X2LS93"/>
<organism evidence="2 3">
    <name type="scientific">Pseudoduganella rivuli</name>
    <dbReference type="NCBI Taxonomy" id="2666085"/>
    <lineage>
        <taxon>Bacteria</taxon>
        <taxon>Pseudomonadati</taxon>
        <taxon>Pseudomonadota</taxon>
        <taxon>Betaproteobacteria</taxon>
        <taxon>Burkholderiales</taxon>
        <taxon>Oxalobacteraceae</taxon>
        <taxon>Telluria group</taxon>
        <taxon>Pseudoduganella</taxon>
    </lineage>
</organism>
<dbReference type="InterPro" id="IPR036374">
    <property type="entry name" value="OxRdtase_Mopterin-bd_sf"/>
</dbReference>
<accession>A0A7X2LS93</accession>
<dbReference type="RefSeq" id="WP_154371205.1">
    <property type="nucleotide sequence ID" value="NZ_WKJJ01000002.1"/>
</dbReference>
<evidence type="ECO:0000256" key="1">
    <source>
        <dbReference type="SAM" id="SignalP"/>
    </source>
</evidence>